<evidence type="ECO:0000256" key="1">
    <source>
        <dbReference type="ARBA" id="ARBA00001947"/>
    </source>
</evidence>
<dbReference type="GO" id="GO:0004181">
    <property type="term" value="F:metallocarboxypeptidase activity"/>
    <property type="evidence" value="ECO:0007669"/>
    <property type="project" value="InterPro"/>
</dbReference>
<dbReference type="InterPro" id="IPR050821">
    <property type="entry name" value="Cytosolic_carboxypeptidase"/>
</dbReference>
<dbReference type="Proteomes" id="UP000677228">
    <property type="component" value="Unassembled WGS sequence"/>
</dbReference>
<accession>A0A8S2G723</accession>
<feature type="non-terminal residue" evidence="5">
    <location>
        <position position="1"/>
    </location>
</feature>
<dbReference type="Pfam" id="PF00246">
    <property type="entry name" value="Peptidase_M14"/>
    <property type="match status" value="1"/>
</dbReference>
<protein>
    <recommendedName>
        <fullName evidence="4">Peptidase M14 domain-containing protein</fullName>
    </recommendedName>
</protein>
<dbReference type="SUPFAM" id="SSF53187">
    <property type="entry name" value="Zn-dependent exopeptidases"/>
    <property type="match status" value="1"/>
</dbReference>
<sequence>DLEHLTMTRPRDIVRRDVLCETRAGNSCFIMTVTDESIPLSEKKFVFITARVHPGETNASYMMRGLLDFITSNDETAQKLRKLLVFKIVPMLNPDGVIIGNYRCSLTGKDMNRNFRHPRKQTFPTVYYIKELITNLQKQQHEVKTITID</sequence>
<gene>
    <name evidence="5" type="ORF">OVA965_LOCUS44139</name>
    <name evidence="6" type="ORF">TMI583_LOCUS46758</name>
</gene>
<dbReference type="Gene3D" id="3.40.630.10">
    <property type="entry name" value="Zn peptidases"/>
    <property type="match status" value="1"/>
</dbReference>
<evidence type="ECO:0000256" key="2">
    <source>
        <dbReference type="ARBA" id="ARBA00005988"/>
    </source>
</evidence>
<dbReference type="GO" id="GO:0008270">
    <property type="term" value="F:zinc ion binding"/>
    <property type="evidence" value="ECO:0007669"/>
    <property type="project" value="InterPro"/>
</dbReference>
<dbReference type="InterPro" id="IPR000834">
    <property type="entry name" value="Peptidase_M14"/>
</dbReference>
<dbReference type="PANTHER" id="PTHR12756:SF4">
    <property type="entry name" value="PEPTIDASE M14 CARBOXYPEPTIDASE A DOMAIN-CONTAINING PROTEIN"/>
    <property type="match status" value="1"/>
</dbReference>
<dbReference type="Proteomes" id="UP000682733">
    <property type="component" value="Unassembled WGS sequence"/>
</dbReference>
<name>A0A8S2G723_9BILA</name>
<dbReference type="EMBL" id="CAJOBA010088094">
    <property type="protein sequence ID" value="CAF4472386.1"/>
    <property type="molecule type" value="Genomic_DNA"/>
</dbReference>
<comment type="similarity">
    <text evidence="2 3">Belongs to the peptidase M14 family.</text>
</comment>
<reference evidence="5" key="1">
    <citation type="submission" date="2021-02" db="EMBL/GenBank/DDBJ databases">
        <authorList>
            <person name="Nowell W R."/>
        </authorList>
    </citation>
    <scope>NUCLEOTIDE SEQUENCE</scope>
</reference>
<evidence type="ECO:0000259" key="4">
    <source>
        <dbReference type="PROSITE" id="PS52035"/>
    </source>
</evidence>
<comment type="caution">
    <text evidence="5">The sequence shown here is derived from an EMBL/GenBank/DDBJ whole genome shotgun (WGS) entry which is preliminary data.</text>
</comment>
<dbReference type="EMBL" id="CAJNOK010061512">
    <property type="protein sequence ID" value="CAF1638513.1"/>
    <property type="molecule type" value="Genomic_DNA"/>
</dbReference>
<evidence type="ECO:0000256" key="3">
    <source>
        <dbReference type="PROSITE-ProRule" id="PRU01379"/>
    </source>
</evidence>
<evidence type="ECO:0000313" key="6">
    <source>
        <dbReference type="EMBL" id="CAF4472386.1"/>
    </source>
</evidence>
<dbReference type="AlphaFoldDB" id="A0A8S2G723"/>
<dbReference type="PROSITE" id="PS52035">
    <property type="entry name" value="PEPTIDASE_M14"/>
    <property type="match status" value="1"/>
</dbReference>
<feature type="domain" description="Peptidase M14" evidence="4">
    <location>
        <begin position="1"/>
        <end position="149"/>
    </location>
</feature>
<evidence type="ECO:0000313" key="5">
    <source>
        <dbReference type="EMBL" id="CAF1638513.1"/>
    </source>
</evidence>
<evidence type="ECO:0000313" key="7">
    <source>
        <dbReference type="Proteomes" id="UP000677228"/>
    </source>
</evidence>
<organism evidence="5 7">
    <name type="scientific">Didymodactylos carnosus</name>
    <dbReference type="NCBI Taxonomy" id="1234261"/>
    <lineage>
        <taxon>Eukaryota</taxon>
        <taxon>Metazoa</taxon>
        <taxon>Spiralia</taxon>
        <taxon>Gnathifera</taxon>
        <taxon>Rotifera</taxon>
        <taxon>Eurotatoria</taxon>
        <taxon>Bdelloidea</taxon>
        <taxon>Philodinida</taxon>
        <taxon>Philodinidae</taxon>
        <taxon>Didymodactylos</taxon>
    </lineage>
</organism>
<dbReference type="PANTHER" id="PTHR12756">
    <property type="entry name" value="CYTOSOLIC CARBOXYPEPTIDASE"/>
    <property type="match status" value="1"/>
</dbReference>
<dbReference type="GO" id="GO:0006508">
    <property type="term" value="P:proteolysis"/>
    <property type="evidence" value="ECO:0007669"/>
    <property type="project" value="InterPro"/>
</dbReference>
<comment type="caution">
    <text evidence="3">Lacks conserved residue(s) required for the propagation of feature annotation.</text>
</comment>
<comment type="cofactor">
    <cofactor evidence="1">
        <name>Zn(2+)</name>
        <dbReference type="ChEBI" id="CHEBI:29105"/>
    </cofactor>
</comment>
<proteinExistence type="inferred from homology"/>